<evidence type="ECO:0000256" key="3">
    <source>
        <dbReference type="ARBA" id="ARBA00022771"/>
    </source>
</evidence>
<dbReference type="Gene3D" id="2.10.230.10">
    <property type="entry name" value="Heat shock protein DnaJ, cysteine-rich domain"/>
    <property type="match status" value="1"/>
</dbReference>
<dbReference type="SUPFAM" id="SSF49493">
    <property type="entry name" value="HSP40/DnaJ peptide-binding domain"/>
    <property type="match status" value="1"/>
</dbReference>
<keyword evidence="1 6" id="KW-0479">Metal-binding</keyword>
<dbReference type="CDD" id="cd10719">
    <property type="entry name" value="DnaJ_zf"/>
    <property type="match status" value="1"/>
</dbReference>
<dbReference type="Gene3D" id="1.10.287.110">
    <property type="entry name" value="DnaJ domain"/>
    <property type="match status" value="1"/>
</dbReference>
<keyword evidence="3 6" id="KW-0863">Zinc-finger</keyword>
<dbReference type="Proteomes" id="UP001295684">
    <property type="component" value="Unassembled WGS sequence"/>
</dbReference>
<keyword evidence="2" id="KW-0677">Repeat</keyword>
<dbReference type="GO" id="GO:0051082">
    <property type="term" value="F:unfolded protein binding"/>
    <property type="evidence" value="ECO:0007669"/>
    <property type="project" value="InterPro"/>
</dbReference>
<proteinExistence type="predicted"/>
<dbReference type="PANTHER" id="PTHR43096:SF52">
    <property type="entry name" value="DNAJ HOMOLOG 1, MITOCHONDRIAL-RELATED"/>
    <property type="match status" value="1"/>
</dbReference>
<organism evidence="9 10">
    <name type="scientific">Euplotes crassus</name>
    <dbReference type="NCBI Taxonomy" id="5936"/>
    <lineage>
        <taxon>Eukaryota</taxon>
        <taxon>Sar</taxon>
        <taxon>Alveolata</taxon>
        <taxon>Ciliophora</taxon>
        <taxon>Intramacronucleata</taxon>
        <taxon>Spirotrichea</taxon>
        <taxon>Hypotrichia</taxon>
        <taxon>Euplotida</taxon>
        <taxon>Euplotidae</taxon>
        <taxon>Moneuplotes</taxon>
    </lineage>
</organism>
<dbReference type="PRINTS" id="PR00625">
    <property type="entry name" value="JDOMAIN"/>
</dbReference>
<dbReference type="GO" id="GO:0042026">
    <property type="term" value="P:protein refolding"/>
    <property type="evidence" value="ECO:0007669"/>
    <property type="project" value="TreeGrafter"/>
</dbReference>
<evidence type="ECO:0000256" key="1">
    <source>
        <dbReference type="ARBA" id="ARBA00022723"/>
    </source>
</evidence>
<dbReference type="Gene3D" id="2.60.260.20">
    <property type="entry name" value="Urease metallochaperone UreE, N-terminal domain"/>
    <property type="match status" value="1"/>
</dbReference>
<dbReference type="InterPro" id="IPR008971">
    <property type="entry name" value="HSP40/DnaJ_pept-bd"/>
</dbReference>
<dbReference type="EMBL" id="CAMPGE010029337">
    <property type="protein sequence ID" value="CAI2386802.1"/>
    <property type="molecule type" value="Genomic_DNA"/>
</dbReference>
<dbReference type="InterPro" id="IPR001305">
    <property type="entry name" value="HSP_DnaJ_Cys-rich_dom"/>
</dbReference>
<dbReference type="CDD" id="cd06257">
    <property type="entry name" value="DnaJ"/>
    <property type="match status" value="1"/>
</dbReference>
<dbReference type="Pfam" id="PF01556">
    <property type="entry name" value="DnaJ_C"/>
    <property type="match status" value="1"/>
</dbReference>
<dbReference type="GO" id="GO:0005737">
    <property type="term" value="C:cytoplasm"/>
    <property type="evidence" value="ECO:0007669"/>
    <property type="project" value="TreeGrafter"/>
</dbReference>
<evidence type="ECO:0000256" key="2">
    <source>
        <dbReference type="ARBA" id="ARBA00022737"/>
    </source>
</evidence>
<dbReference type="InterPro" id="IPR036410">
    <property type="entry name" value="HSP_DnaJ_Cys-rich_dom_sf"/>
</dbReference>
<evidence type="ECO:0000259" key="8">
    <source>
        <dbReference type="PROSITE" id="PS51188"/>
    </source>
</evidence>
<gene>
    <name evidence="9" type="ORF">ECRASSUSDP1_LOCUS28426</name>
</gene>
<evidence type="ECO:0000259" key="7">
    <source>
        <dbReference type="PROSITE" id="PS50076"/>
    </source>
</evidence>
<feature type="zinc finger region" description="CR-type" evidence="6">
    <location>
        <begin position="217"/>
        <end position="297"/>
    </location>
</feature>
<dbReference type="SUPFAM" id="SSF46565">
    <property type="entry name" value="Chaperone J-domain"/>
    <property type="match status" value="1"/>
</dbReference>
<evidence type="ECO:0000256" key="4">
    <source>
        <dbReference type="ARBA" id="ARBA00022833"/>
    </source>
</evidence>
<dbReference type="PANTHER" id="PTHR43096">
    <property type="entry name" value="DNAJ HOMOLOG 1, MITOCHONDRIAL-RELATED"/>
    <property type="match status" value="1"/>
</dbReference>
<feature type="domain" description="J" evidence="7">
    <location>
        <begin position="40"/>
        <end position="105"/>
    </location>
</feature>
<dbReference type="AlphaFoldDB" id="A0AAD1Y917"/>
<reference evidence="9" key="1">
    <citation type="submission" date="2023-07" db="EMBL/GenBank/DDBJ databases">
        <authorList>
            <consortium name="AG Swart"/>
            <person name="Singh M."/>
            <person name="Singh A."/>
            <person name="Seah K."/>
            <person name="Emmerich C."/>
        </authorList>
    </citation>
    <scope>NUCLEOTIDE SEQUENCE</scope>
    <source>
        <strain evidence="9">DP1</strain>
    </source>
</reference>
<evidence type="ECO:0000256" key="5">
    <source>
        <dbReference type="ARBA" id="ARBA00023186"/>
    </source>
</evidence>
<keyword evidence="10" id="KW-1185">Reference proteome</keyword>
<name>A0AAD1Y917_EUPCR</name>
<keyword evidence="4 6" id="KW-0862">Zinc</keyword>
<accession>A0AAD1Y917</accession>
<keyword evidence="5" id="KW-0143">Chaperone</keyword>
<sequence>MLLEMSQPYCCRLTLHRLCTTPLRYRSTRYSKKKPKQTRSPYEILGVSKDISASDLKLKFLQKAKQYHPDVNPSPNAHDEFQKITKAYEELSEKIKQQEIYNKSWKRYFDIVQSNLKSRVDQLRRSSKYSPIINLDWGFRLTTNFIKENLLLKKSAPKKRQAIDYVPTPFYFRPIVRNYMKRYLEYLRDYDFDIEKDTTGSNLTCLFKVPFETALNGEYHRAGTERLVRCTECKGSGHTKVTAEYDECLQCHGTGKFEYYFEEELLKTTQCPQCNGFKKRFKSPCPNCSGFGIVRINDILSFYVPPLTKNGDIVKLPKKGHVGRDNTVGDAIIQIMVDPHPVYEYGWENDFNKSKPPDFVKQTVDLDLKTAMLGGSLKINTFFGETELNLKSQDPAGAPFGCINHGETFVVTHDKGNSSTGNLDLFRGSLTEYKKQLRSSPRKFGHFNSNDRRTKSLPLVLTINLKIPKVIDQELQQVLEQNMGSQQII</sequence>
<feature type="domain" description="CR-type" evidence="8">
    <location>
        <begin position="217"/>
        <end position="297"/>
    </location>
</feature>
<dbReference type="GO" id="GO:0031072">
    <property type="term" value="F:heat shock protein binding"/>
    <property type="evidence" value="ECO:0007669"/>
    <property type="project" value="InterPro"/>
</dbReference>
<protein>
    <submittedName>
        <fullName evidence="9">Uncharacterized protein</fullName>
    </submittedName>
</protein>
<dbReference type="InterPro" id="IPR036869">
    <property type="entry name" value="J_dom_sf"/>
</dbReference>
<evidence type="ECO:0000256" key="6">
    <source>
        <dbReference type="PROSITE-ProRule" id="PRU00546"/>
    </source>
</evidence>
<dbReference type="InterPro" id="IPR001623">
    <property type="entry name" value="DnaJ_domain"/>
</dbReference>
<evidence type="ECO:0000313" key="10">
    <source>
        <dbReference type="Proteomes" id="UP001295684"/>
    </source>
</evidence>
<dbReference type="PROSITE" id="PS51188">
    <property type="entry name" value="ZF_CR"/>
    <property type="match status" value="1"/>
</dbReference>
<dbReference type="PROSITE" id="PS50076">
    <property type="entry name" value="DNAJ_2"/>
    <property type="match status" value="1"/>
</dbReference>
<dbReference type="InterPro" id="IPR002939">
    <property type="entry name" value="DnaJ_C"/>
</dbReference>
<dbReference type="GO" id="GO:0008270">
    <property type="term" value="F:zinc ion binding"/>
    <property type="evidence" value="ECO:0007669"/>
    <property type="project" value="UniProtKB-KW"/>
</dbReference>
<dbReference type="SMART" id="SM00271">
    <property type="entry name" value="DnaJ"/>
    <property type="match status" value="1"/>
</dbReference>
<dbReference type="Pfam" id="PF00226">
    <property type="entry name" value="DnaJ"/>
    <property type="match status" value="1"/>
</dbReference>
<comment type="caution">
    <text evidence="9">The sequence shown here is derived from an EMBL/GenBank/DDBJ whole genome shotgun (WGS) entry which is preliminary data.</text>
</comment>
<evidence type="ECO:0000313" key="9">
    <source>
        <dbReference type="EMBL" id="CAI2386802.1"/>
    </source>
</evidence>
<dbReference type="Pfam" id="PF00684">
    <property type="entry name" value="DnaJ_CXXCXGXG"/>
    <property type="match status" value="1"/>
</dbReference>
<dbReference type="SUPFAM" id="SSF57938">
    <property type="entry name" value="DnaJ/Hsp40 cysteine-rich domain"/>
    <property type="match status" value="1"/>
</dbReference>